<keyword evidence="2" id="KW-1185">Reference proteome</keyword>
<accession>A0A7D5FU01</accession>
<protein>
    <submittedName>
        <fullName evidence="1">Uncharacterized protein</fullName>
    </submittedName>
</protein>
<sequence>MRPRINRRVNVQQVVEHIEHKRRVYSEAITDLMNEEGISYTKAKELLNKRLYDKVVFKF</sequence>
<name>A0A7D5FU01_9CAUD</name>
<dbReference type="Pfam" id="PF16805">
    <property type="entry name" value="Trans_coact"/>
    <property type="match status" value="1"/>
</dbReference>
<evidence type="ECO:0000313" key="1">
    <source>
        <dbReference type="EMBL" id="QLF85232.1"/>
    </source>
</evidence>
<dbReference type="EMBL" id="MT497017">
    <property type="protein sequence ID" value="QLF85232.1"/>
    <property type="molecule type" value="Genomic_DNA"/>
</dbReference>
<organism evidence="1 2">
    <name type="scientific">Flavobacterium phage vB_FspP_elemoA_7-9A</name>
    <dbReference type="NCBI Taxonomy" id="2743781"/>
    <lineage>
        <taxon>Viruses</taxon>
        <taxon>Duplodnaviria</taxon>
        <taxon>Heunggongvirae</taxon>
        <taxon>Uroviricota</taxon>
        <taxon>Caudoviricetes</taxon>
        <taxon>Elemovirus</taxon>
        <taxon>Elemovirus elemoA</taxon>
    </lineage>
</organism>
<dbReference type="InterPro" id="IPR031836">
    <property type="entry name" value="Trans_coact"/>
</dbReference>
<proteinExistence type="predicted"/>
<reference evidence="1 2" key="1">
    <citation type="submission" date="2020-05" db="EMBL/GenBank/DDBJ databases">
        <title>Genomics and ecology of novel Flavobacterium phages from the Baltic Sea.</title>
        <authorList>
            <person name="Hoetzinger M."/>
            <person name="Nilsson E."/>
            <person name="Holmfeldt K."/>
        </authorList>
    </citation>
    <scope>NUCLEOTIDE SEQUENCE [LARGE SCALE GENOMIC DNA]</scope>
</reference>
<evidence type="ECO:0000313" key="2">
    <source>
        <dbReference type="Proteomes" id="UP000510645"/>
    </source>
</evidence>
<gene>
    <name evidence="1" type="ORF">elemo79Aphanotate_38</name>
</gene>
<dbReference type="Proteomes" id="UP000510645">
    <property type="component" value="Segment"/>
</dbReference>